<dbReference type="NCBIfam" id="TIGR04371">
    <property type="entry name" value="methyltran_NanM"/>
    <property type="match status" value="1"/>
</dbReference>
<dbReference type="RefSeq" id="WP_231332373.1">
    <property type="nucleotide sequence ID" value="NZ_CP059572.1"/>
</dbReference>
<sequence length="302" mass="34516">MVRNLQASPQWEHIQESWVTEDAAADLTSFKSDDRNFNISLWNPHANGPRYFKTLVHELATRLEPADWARLRKVENRDVGEPLSVRLDGESVCLDYLQAVLELGFIERQVDLGGARVMEIGAGYGRTCHTVLANHDVAEYWIVDLTNTLRLSTAYLREVLDPERYARVRFVDVEDIDEVVRAPRFDLCVNIHSFTEMTPETVREYLDLIDEKCAAFYVKNPVGKFLDKRLDGHFKGDEAVQMALRTGPLRKVLDIFDTEAVEAAVPDFVGAYRPGDDWVCAADARGVPWSYFWQALYKNGRT</sequence>
<dbReference type="Gene3D" id="3.40.50.150">
    <property type="entry name" value="Vaccinia Virus protein VP39"/>
    <property type="match status" value="1"/>
</dbReference>
<evidence type="ECO:0000313" key="2">
    <source>
        <dbReference type="Proteomes" id="UP001049518"/>
    </source>
</evidence>
<dbReference type="EC" id="2.1.1.-" evidence="1"/>
<evidence type="ECO:0000313" key="1">
    <source>
        <dbReference type="EMBL" id="QXJ26144.1"/>
    </source>
</evidence>
<keyword evidence="1" id="KW-0808">Transferase</keyword>
<keyword evidence="2" id="KW-1185">Reference proteome</keyword>
<proteinExistence type="predicted"/>
<dbReference type="InterPro" id="IPR029063">
    <property type="entry name" value="SAM-dependent_MTases_sf"/>
</dbReference>
<gene>
    <name evidence="1" type="ORF">AGRA3207_007756</name>
</gene>
<dbReference type="EMBL" id="CP059572">
    <property type="protein sequence ID" value="QXJ26144.1"/>
    <property type="molecule type" value="Genomic_DNA"/>
</dbReference>
<name>A0ABX8R508_9ACTN</name>
<dbReference type="GO" id="GO:0032259">
    <property type="term" value="P:methylation"/>
    <property type="evidence" value="ECO:0007669"/>
    <property type="project" value="UniProtKB-KW"/>
</dbReference>
<reference evidence="1" key="1">
    <citation type="submission" date="2020-07" db="EMBL/GenBank/DDBJ databases">
        <authorList>
            <person name="Tarantini F.S."/>
            <person name="Hong K.W."/>
            <person name="Chan K.G."/>
        </authorList>
    </citation>
    <scope>NUCLEOTIDE SEQUENCE</scope>
    <source>
        <strain evidence="1">32-07</strain>
    </source>
</reference>
<dbReference type="Proteomes" id="UP001049518">
    <property type="component" value="Chromosome"/>
</dbReference>
<protein>
    <submittedName>
        <fullName evidence="1">Sugar O-methyltransferase</fullName>
        <ecNumber evidence="1">2.1.1.-</ecNumber>
    </submittedName>
</protein>
<accession>A0ABX8R508</accession>
<dbReference type="InterPro" id="IPR030807">
    <property type="entry name" value="Methyltran_NanM"/>
</dbReference>
<organism evidence="1 2">
    <name type="scientific">Actinomadura graeca</name>
    <dbReference type="NCBI Taxonomy" id="2750812"/>
    <lineage>
        <taxon>Bacteria</taxon>
        <taxon>Bacillati</taxon>
        <taxon>Actinomycetota</taxon>
        <taxon>Actinomycetes</taxon>
        <taxon>Streptosporangiales</taxon>
        <taxon>Thermomonosporaceae</taxon>
        <taxon>Actinomadura</taxon>
    </lineage>
</organism>
<dbReference type="GO" id="GO:0008168">
    <property type="term" value="F:methyltransferase activity"/>
    <property type="evidence" value="ECO:0007669"/>
    <property type="project" value="UniProtKB-KW"/>
</dbReference>
<dbReference type="SUPFAM" id="SSF53335">
    <property type="entry name" value="S-adenosyl-L-methionine-dependent methyltransferases"/>
    <property type="match status" value="1"/>
</dbReference>
<keyword evidence="1" id="KW-0489">Methyltransferase</keyword>